<dbReference type="InterPro" id="IPR050277">
    <property type="entry name" value="Sodium:Solute_Symporter"/>
</dbReference>
<keyword evidence="8 10" id="KW-0472">Membrane</keyword>
<feature type="transmembrane region" description="Helical" evidence="10">
    <location>
        <begin position="339"/>
        <end position="368"/>
    </location>
</feature>
<dbReference type="RefSeq" id="WP_226727131.1">
    <property type="nucleotide sequence ID" value="NZ_JAJAUY010000038.1"/>
</dbReference>
<accession>A0ABS8B6M6</accession>
<evidence type="ECO:0000256" key="3">
    <source>
        <dbReference type="ARBA" id="ARBA00022448"/>
    </source>
</evidence>
<reference evidence="11 12" key="1">
    <citation type="submission" date="2021-10" db="EMBL/GenBank/DDBJ databases">
        <title>Streptomyces sp. strain SMC 277, a novel streptomycete isolated from soil.</title>
        <authorList>
            <person name="Chanama M."/>
        </authorList>
    </citation>
    <scope>NUCLEOTIDE SEQUENCE [LARGE SCALE GENOMIC DNA]</scope>
    <source>
        <strain evidence="11 12">SMC 277</strain>
    </source>
</reference>
<dbReference type="Gene3D" id="1.20.1730.10">
    <property type="entry name" value="Sodium/glucose cotransporter"/>
    <property type="match status" value="1"/>
</dbReference>
<feature type="transmembrane region" description="Helical" evidence="10">
    <location>
        <begin position="413"/>
        <end position="436"/>
    </location>
</feature>
<keyword evidence="4" id="KW-1003">Cell membrane</keyword>
<evidence type="ECO:0000313" key="11">
    <source>
        <dbReference type="EMBL" id="MCB5180250.1"/>
    </source>
</evidence>
<dbReference type="InterPro" id="IPR001734">
    <property type="entry name" value="Na/solute_symporter"/>
</dbReference>
<evidence type="ECO:0000256" key="1">
    <source>
        <dbReference type="ARBA" id="ARBA00004651"/>
    </source>
</evidence>
<feature type="transmembrane region" description="Helical" evidence="10">
    <location>
        <begin position="448"/>
        <end position="467"/>
    </location>
</feature>
<dbReference type="InterPro" id="IPR038377">
    <property type="entry name" value="Na/Glc_symporter_sf"/>
</dbReference>
<gene>
    <name evidence="11" type="ORF">LG632_12770</name>
</gene>
<evidence type="ECO:0000256" key="6">
    <source>
        <dbReference type="ARBA" id="ARBA00022847"/>
    </source>
</evidence>
<protein>
    <submittedName>
        <fullName evidence="11">Cation acetate symporter</fullName>
    </submittedName>
</protein>
<keyword evidence="5 10" id="KW-0812">Transmembrane</keyword>
<evidence type="ECO:0000256" key="7">
    <source>
        <dbReference type="ARBA" id="ARBA00022989"/>
    </source>
</evidence>
<dbReference type="Proteomes" id="UP001199054">
    <property type="component" value="Unassembled WGS sequence"/>
</dbReference>
<feature type="transmembrane region" description="Helical" evidence="10">
    <location>
        <begin position="6"/>
        <end position="27"/>
    </location>
</feature>
<comment type="similarity">
    <text evidence="2 9">Belongs to the sodium:solute symporter (SSF) (TC 2.A.21) family.</text>
</comment>
<keyword evidence="7 10" id="KW-1133">Transmembrane helix</keyword>
<dbReference type="PANTHER" id="PTHR48086:SF6">
    <property type="entry name" value="CATION_ACETATE SYMPORTER ACTP"/>
    <property type="match status" value="1"/>
</dbReference>
<keyword evidence="12" id="KW-1185">Reference proteome</keyword>
<dbReference type="EMBL" id="JAJAUY010000038">
    <property type="protein sequence ID" value="MCB5180250.1"/>
    <property type="molecule type" value="Genomic_DNA"/>
</dbReference>
<sequence>MTGDQQTLALILFSLFVAVTLGITTWVSRNRRGSAEEFYVGGRLFSPMENGFAIAGDYMSAASFLGISGLIALFGYDGLLYSVGFLVAWLVVLFLVAELVRNCGRFTLADVVAARMSERPVRIAAGASSVTVSVLYLVAQMVGAGSLVGLLLGSSGATARTAAVVGVGALMVVYVSFGGMRATTWIQIVKAVLLMGGAVALTVLVLIRFHGDLDQLLTTAADRSGHGHRFLGPGLKYGGDWTARLDFLSLGLALVLGTAGLPHILARFYTVPTARAARRSVVWAIALIGGFYVMTVVLGFGAAALVGPDAVRASNASGNTAVPLLATLLGGGPGTTGGAVLFALVAAIAFATILAVVAGITLASSAAVAHDLYASLKRRRARQRSEVAVARVAAVGIGAVAIALGLLAQDLNVAFLVGLAFAVAASANLPVLLYALFWRNFTTRGAVWSVYGGLVPAVLLVVVSPVVSGSPESLFPGVDFQLFPLQNPGIVSVPLGFLAGWLGTVTSGETADAAKHAETEVRSLTGAGAV</sequence>
<feature type="transmembrane region" description="Helical" evidence="10">
    <location>
        <begin position="79"/>
        <end position="100"/>
    </location>
</feature>
<feature type="transmembrane region" description="Helical" evidence="10">
    <location>
        <begin position="281"/>
        <end position="306"/>
    </location>
</feature>
<organism evidence="11 12">
    <name type="scientific">Streptomyces antimicrobicus</name>
    <dbReference type="NCBI Taxonomy" id="2883108"/>
    <lineage>
        <taxon>Bacteria</taxon>
        <taxon>Bacillati</taxon>
        <taxon>Actinomycetota</taxon>
        <taxon>Actinomycetes</taxon>
        <taxon>Kitasatosporales</taxon>
        <taxon>Streptomycetaceae</taxon>
        <taxon>Streptomyces</taxon>
    </lineage>
</organism>
<feature type="transmembrane region" description="Helical" evidence="10">
    <location>
        <begin position="247"/>
        <end position="269"/>
    </location>
</feature>
<evidence type="ECO:0000256" key="9">
    <source>
        <dbReference type="RuleBase" id="RU362091"/>
    </source>
</evidence>
<proteinExistence type="inferred from homology"/>
<dbReference type="PANTHER" id="PTHR48086">
    <property type="entry name" value="SODIUM/PROLINE SYMPORTER-RELATED"/>
    <property type="match status" value="1"/>
</dbReference>
<dbReference type="PROSITE" id="PS50283">
    <property type="entry name" value="NA_SOLUT_SYMP_3"/>
    <property type="match status" value="1"/>
</dbReference>
<feature type="transmembrane region" description="Helical" evidence="10">
    <location>
        <begin position="121"/>
        <end position="139"/>
    </location>
</feature>
<feature type="transmembrane region" description="Helical" evidence="10">
    <location>
        <begin position="189"/>
        <end position="209"/>
    </location>
</feature>
<dbReference type="CDD" id="cd11480">
    <property type="entry name" value="SLC5sbd_u4"/>
    <property type="match status" value="1"/>
</dbReference>
<evidence type="ECO:0000256" key="8">
    <source>
        <dbReference type="ARBA" id="ARBA00023136"/>
    </source>
</evidence>
<keyword evidence="6" id="KW-0769">Symport</keyword>
<evidence type="ECO:0000256" key="10">
    <source>
        <dbReference type="SAM" id="Phobius"/>
    </source>
</evidence>
<feature type="transmembrane region" description="Helical" evidence="10">
    <location>
        <begin position="52"/>
        <end position="73"/>
    </location>
</feature>
<dbReference type="Pfam" id="PF00474">
    <property type="entry name" value="SSF"/>
    <property type="match status" value="1"/>
</dbReference>
<comment type="subcellular location">
    <subcellularLocation>
        <location evidence="1">Cell membrane</location>
        <topology evidence="1">Multi-pass membrane protein</topology>
    </subcellularLocation>
</comment>
<evidence type="ECO:0000256" key="5">
    <source>
        <dbReference type="ARBA" id="ARBA00022692"/>
    </source>
</evidence>
<feature type="transmembrane region" description="Helical" evidence="10">
    <location>
        <begin position="388"/>
        <end position="407"/>
    </location>
</feature>
<keyword evidence="3" id="KW-0813">Transport</keyword>
<feature type="transmembrane region" description="Helical" evidence="10">
    <location>
        <begin position="159"/>
        <end position="177"/>
    </location>
</feature>
<name>A0ABS8B6M6_9ACTN</name>
<comment type="caution">
    <text evidence="11">The sequence shown here is derived from an EMBL/GenBank/DDBJ whole genome shotgun (WGS) entry which is preliminary data.</text>
</comment>
<evidence type="ECO:0000256" key="2">
    <source>
        <dbReference type="ARBA" id="ARBA00006434"/>
    </source>
</evidence>
<evidence type="ECO:0000313" key="12">
    <source>
        <dbReference type="Proteomes" id="UP001199054"/>
    </source>
</evidence>
<evidence type="ECO:0000256" key="4">
    <source>
        <dbReference type="ARBA" id="ARBA00022475"/>
    </source>
</evidence>